<protein>
    <recommendedName>
        <fullName evidence="12 13">Phospho-N-acetylmuramoyl-pentapeptide-transferase</fullName>
        <ecNumber evidence="12 13">2.7.8.13</ecNumber>
    </recommendedName>
    <alternativeName>
        <fullName evidence="12">UDP-MurNAc-pentapeptide phosphotransferase</fullName>
    </alternativeName>
</protein>
<dbReference type="GO" id="GO:0008360">
    <property type="term" value="P:regulation of cell shape"/>
    <property type="evidence" value="ECO:0007669"/>
    <property type="project" value="UniProtKB-KW"/>
</dbReference>
<dbReference type="Pfam" id="PF00953">
    <property type="entry name" value="Glycos_transf_4"/>
    <property type="match status" value="1"/>
</dbReference>
<keyword evidence="9 12" id="KW-0472">Membrane</keyword>
<dbReference type="HAMAP" id="MF_00038">
    <property type="entry name" value="MraY"/>
    <property type="match status" value="1"/>
</dbReference>
<evidence type="ECO:0000256" key="8">
    <source>
        <dbReference type="ARBA" id="ARBA00022989"/>
    </source>
</evidence>
<comment type="cofactor">
    <cofactor evidence="12 14">
        <name>Mg(2+)</name>
        <dbReference type="ChEBI" id="CHEBI:18420"/>
    </cofactor>
</comment>
<dbReference type="PROSITE" id="PS01348">
    <property type="entry name" value="MRAY_2"/>
    <property type="match status" value="1"/>
</dbReference>
<dbReference type="GO" id="GO:0046872">
    <property type="term" value="F:metal ion binding"/>
    <property type="evidence" value="ECO:0007669"/>
    <property type="project" value="UniProtKB-KW"/>
</dbReference>
<keyword evidence="8 12" id="KW-1133">Transmembrane helix</keyword>
<dbReference type="GO" id="GO:0008963">
    <property type="term" value="F:phospho-N-acetylmuramoyl-pentapeptide-transferase activity"/>
    <property type="evidence" value="ECO:0007669"/>
    <property type="project" value="UniProtKB-UniRule"/>
</dbReference>
<evidence type="ECO:0000313" key="16">
    <source>
        <dbReference type="Proteomes" id="UP000031307"/>
    </source>
</evidence>
<comment type="function">
    <text evidence="12">Catalyzes the initial step of the lipid cycle reactions in the biosynthesis of the cell wall peptidoglycan: transfers peptidoglycan precursor phospho-MurNAc-pentapeptide from UDP-MurNAc-pentapeptide onto the lipid carrier undecaprenyl phosphate, yielding undecaprenyl-pyrophosphoryl-MurNAc-pentapeptide, known as lipid I.</text>
</comment>
<evidence type="ECO:0000256" key="13">
    <source>
        <dbReference type="NCBIfam" id="TIGR00445"/>
    </source>
</evidence>
<comment type="pathway">
    <text evidence="12">Cell wall biogenesis; peptidoglycan biosynthesis.</text>
</comment>
<evidence type="ECO:0000256" key="14">
    <source>
        <dbReference type="PIRSR" id="PIRSR600715-1"/>
    </source>
</evidence>
<dbReference type="AlphaFoldDB" id="A0A0C1C4N2"/>
<evidence type="ECO:0000256" key="11">
    <source>
        <dbReference type="ARBA" id="ARBA00023316"/>
    </source>
</evidence>
<evidence type="ECO:0000256" key="7">
    <source>
        <dbReference type="ARBA" id="ARBA00022984"/>
    </source>
</evidence>
<dbReference type="EMBL" id="JSAM01000020">
    <property type="protein sequence ID" value="KIA78436.1"/>
    <property type="molecule type" value="Genomic_DNA"/>
</dbReference>
<feature type="binding site" evidence="14">
    <location>
        <position position="288"/>
    </location>
    <ligand>
        <name>Mg(2+)</name>
        <dbReference type="ChEBI" id="CHEBI:18420"/>
    </ligand>
</feature>
<keyword evidence="10 12" id="KW-0131">Cell cycle</keyword>
<dbReference type="Proteomes" id="UP000031307">
    <property type="component" value="Unassembled WGS sequence"/>
</dbReference>
<keyword evidence="7 12" id="KW-0573">Peptidoglycan synthesis</keyword>
<keyword evidence="5 12" id="KW-0812">Transmembrane</keyword>
<dbReference type="GO" id="GO:0005886">
    <property type="term" value="C:plasma membrane"/>
    <property type="evidence" value="ECO:0007669"/>
    <property type="project" value="UniProtKB-SubCell"/>
</dbReference>
<evidence type="ECO:0000256" key="5">
    <source>
        <dbReference type="ARBA" id="ARBA00022692"/>
    </source>
</evidence>
<dbReference type="Pfam" id="PF10555">
    <property type="entry name" value="MraY_sig1"/>
    <property type="match status" value="1"/>
</dbReference>
<feature type="transmembrane region" description="Helical" evidence="12">
    <location>
        <begin position="311"/>
        <end position="332"/>
    </location>
</feature>
<proteinExistence type="inferred from homology"/>
<dbReference type="InterPro" id="IPR000715">
    <property type="entry name" value="Glycosyl_transferase_4"/>
</dbReference>
<keyword evidence="3 12" id="KW-0132">Cell division</keyword>
<evidence type="ECO:0000256" key="1">
    <source>
        <dbReference type="ARBA" id="ARBA00004141"/>
    </source>
</evidence>
<comment type="catalytic activity">
    <reaction evidence="12">
        <text>UDP-N-acetyl-alpha-D-muramoyl-L-alanyl-gamma-D-glutamyl-meso-2,6-diaminopimeloyl-D-alanyl-D-alanine + di-trans,octa-cis-undecaprenyl phosphate = di-trans,octa-cis-undecaprenyl diphospho-N-acetyl-alpha-D-muramoyl-L-alanyl-D-glutamyl-meso-2,6-diaminopimeloyl-D-alanyl-D-alanine + UMP</text>
        <dbReference type="Rhea" id="RHEA:28386"/>
        <dbReference type="ChEBI" id="CHEBI:57865"/>
        <dbReference type="ChEBI" id="CHEBI:60392"/>
        <dbReference type="ChEBI" id="CHEBI:61386"/>
        <dbReference type="ChEBI" id="CHEBI:61387"/>
        <dbReference type="EC" id="2.7.8.13"/>
    </reaction>
</comment>
<accession>A0A0C1C4N2</accession>
<evidence type="ECO:0000256" key="12">
    <source>
        <dbReference type="HAMAP-Rule" id="MF_00038"/>
    </source>
</evidence>
<dbReference type="GO" id="GO:0051992">
    <property type="term" value="F:UDP-N-acetylmuramoyl-L-alanyl-D-glutamyl-meso-2,6-diaminopimelyl-D-alanyl-D-alanine:undecaprenyl-phosphate transferase activity"/>
    <property type="evidence" value="ECO:0007669"/>
    <property type="project" value="RHEA"/>
</dbReference>
<evidence type="ECO:0000256" key="3">
    <source>
        <dbReference type="ARBA" id="ARBA00022618"/>
    </source>
</evidence>
<dbReference type="GO" id="GO:0071555">
    <property type="term" value="P:cell wall organization"/>
    <property type="evidence" value="ECO:0007669"/>
    <property type="project" value="UniProtKB-KW"/>
</dbReference>
<keyword evidence="12 14" id="KW-0460">Magnesium</keyword>
<dbReference type="PANTHER" id="PTHR22926">
    <property type="entry name" value="PHOSPHO-N-ACETYLMURAMOYL-PENTAPEPTIDE-TRANSFERASE"/>
    <property type="match status" value="1"/>
</dbReference>
<dbReference type="InterPro" id="IPR018480">
    <property type="entry name" value="PNAcMuramoyl-5peptid_Trfase_CS"/>
</dbReference>
<dbReference type="UniPathway" id="UPA00219"/>
<dbReference type="EC" id="2.7.8.13" evidence="12 13"/>
<feature type="transmembrane region" description="Helical" evidence="12">
    <location>
        <begin position="284"/>
        <end position="305"/>
    </location>
</feature>
<feature type="transmembrane region" description="Helical" evidence="12">
    <location>
        <begin position="53"/>
        <end position="72"/>
    </location>
</feature>
<feature type="transmembrane region" description="Helical" evidence="12">
    <location>
        <begin position="78"/>
        <end position="96"/>
    </location>
</feature>
<reference evidence="15 16" key="1">
    <citation type="journal article" date="2014" name="Mol. Biol. Evol.">
        <title>Massive expansion of Ubiquitination-related gene families within the Chlamydiae.</title>
        <authorList>
            <person name="Domman D."/>
            <person name="Collingro A."/>
            <person name="Lagkouvardos I."/>
            <person name="Gehre L."/>
            <person name="Weinmaier T."/>
            <person name="Rattei T."/>
            <person name="Subtil A."/>
            <person name="Horn M."/>
        </authorList>
    </citation>
    <scope>NUCLEOTIDE SEQUENCE [LARGE SCALE GENOMIC DNA]</scope>
    <source>
        <strain evidence="15 16">OEW1</strain>
    </source>
</reference>
<comment type="subcellular location">
    <subcellularLocation>
        <location evidence="12">Cell membrane</location>
        <topology evidence="12">Multi-pass membrane protein</topology>
    </subcellularLocation>
    <subcellularLocation>
        <location evidence="1">Membrane</location>
        <topology evidence="1">Multi-pass membrane protein</topology>
    </subcellularLocation>
</comment>
<evidence type="ECO:0000256" key="6">
    <source>
        <dbReference type="ARBA" id="ARBA00022960"/>
    </source>
</evidence>
<evidence type="ECO:0000256" key="2">
    <source>
        <dbReference type="ARBA" id="ARBA00005583"/>
    </source>
</evidence>
<keyword evidence="6 12" id="KW-0133">Cell shape</keyword>
<dbReference type="NCBIfam" id="TIGR00445">
    <property type="entry name" value="mraY"/>
    <property type="match status" value="1"/>
</dbReference>
<dbReference type="GO" id="GO:0009252">
    <property type="term" value="P:peptidoglycan biosynthetic process"/>
    <property type="evidence" value="ECO:0007669"/>
    <property type="project" value="UniProtKB-UniRule"/>
</dbReference>
<feature type="transmembrane region" description="Helical" evidence="12">
    <location>
        <begin position="186"/>
        <end position="208"/>
    </location>
</feature>
<evidence type="ECO:0000313" key="15">
    <source>
        <dbReference type="EMBL" id="KIA78436.1"/>
    </source>
</evidence>
<dbReference type="PROSITE" id="PS01347">
    <property type="entry name" value="MRAY_1"/>
    <property type="match status" value="1"/>
</dbReference>
<dbReference type="InterPro" id="IPR003524">
    <property type="entry name" value="PNAcMuramoyl-5peptid_Trfase"/>
</dbReference>
<keyword evidence="4 12" id="KW-0808">Transferase</keyword>
<feature type="transmembrane region" description="Helical" evidence="12">
    <location>
        <begin position="220"/>
        <end position="240"/>
    </location>
</feature>
<name>A0A0C1C4N2_9BACT</name>
<keyword evidence="12 14" id="KW-0479">Metal-binding</keyword>
<dbReference type="PANTHER" id="PTHR22926:SF5">
    <property type="entry name" value="PHOSPHO-N-ACETYLMURAMOYL-PENTAPEPTIDE-TRANSFERASE HOMOLOG"/>
    <property type="match status" value="1"/>
</dbReference>
<feature type="transmembrane region" description="Helical" evidence="12">
    <location>
        <begin position="360"/>
        <end position="379"/>
    </location>
</feature>
<evidence type="ECO:0000256" key="10">
    <source>
        <dbReference type="ARBA" id="ARBA00023306"/>
    </source>
</evidence>
<evidence type="ECO:0000256" key="4">
    <source>
        <dbReference type="ARBA" id="ARBA00022679"/>
    </source>
</evidence>
<evidence type="ECO:0000256" key="9">
    <source>
        <dbReference type="ARBA" id="ARBA00023136"/>
    </source>
</evidence>
<feature type="binding site" evidence="14">
    <location>
        <position position="213"/>
    </location>
    <ligand>
        <name>Mg(2+)</name>
        <dbReference type="ChEBI" id="CHEBI:18420"/>
    </ligand>
</feature>
<dbReference type="PATRIC" id="fig|83552.4.peg.364"/>
<keyword evidence="12" id="KW-1003">Cell membrane</keyword>
<comment type="caution">
    <text evidence="15">The sequence shown here is derived from an EMBL/GenBank/DDBJ whole genome shotgun (WGS) entry which is preliminary data.</text>
</comment>
<sequence length="382" mass="42467">MYPDDSCCHHIADYLHFSGSTLHKKTLRTKNWTVYPHGRMPPFRRVTSKKKDTPTMGGLLILFSMIVSLLLWMKLTHIFTLILIITTLLLGFLGGWDDYLKLKYKNSKGLSSKKKFLYQVLISALLPLYLLSPTLNAATPFKRWFDPPIVKEQTVSKNAQEEKLIAQVSLKEYATRFYIPFFKDPVLTFSGFMTILAALFMIFVVTGASNAVNLTDGLDGLAAGCLIMVAGCLALIAFVSNNIDLASYLNILYIEGSGEIAIYLSALAGACLGFLWYNSYPAQVFMGDTGSLALGGILGVCAILLKKEMLLGIIGGIFVAETLSVILQVGSFKLRNKKRIFLCTPLHHHFEFKGWPETKVVIRFWIVGLLLAIVGIASLKFQ</sequence>
<organism evidence="15 16">
    <name type="scientific">Parachlamydia acanthamoebae</name>
    <dbReference type="NCBI Taxonomy" id="83552"/>
    <lineage>
        <taxon>Bacteria</taxon>
        <taxon>Pseudomonadati</taxon>
        <taxon>Chlamydiota</taxon>
        <taxon>Chlamydiia</taxon>
        <taxon>Parachlamydiales</taxon>
        <taxon>Parachlamydiaceae</taxon>
        <taxon>Parachlamydia</taxon>
    </lineage>
</organism>
<keyword evidence="11 12" id="KW-0961">Cell wall biogenesis/degradation</keyword>
<comment type="similarity">
    <text evidence="2 12">Belongs to the glycosyltransferase 4 family. MraY subfamily.</text>
</comment>
<dbReference type="GO" id="GO:0051301">
    <property type="term" value="P:cell division"/>
    <property type="evidence" value="ECO:0007669"/>
    <property type="project" value="UniProtKB-KW"/>
</dbReference>
<gene>
    <name evidence="12 15" type="primary">mraY</name>
    <name evidence="15" type="ORF">DB43_DZ00230</name>
</gene>
<feature type="transmembrane region" description="Helical" evidence="12">
    <location>
        <begin position="260"/>
        <end position="277"/>
    </location>
</feature>
<feature type="transmembrane region" description="Helical" evidence="12">
    <location>
        <begin position="116"/>
        <end position="135"/>
    </location>
</feature>
<dbReference type="CDD" id="cd06852">
    <property type="entry name" value="GT_MraY"/>
    <property type="match status" value="1"/>
</dbReference>